<comment type="caution">
    <text evidence="1">The sequence shown here is derived from an EMBL/GenBank/DDBJ whole genome shotgun (WGS) entry which is preliminary data.</text>
</comment>
<sequence>MWDGIVLKRTVGEVVLKRTFGEIALKRTLGEIALKRTVGENWRNFDENTVIKLRYNYSITLAKIFKIGAHGKIKIHCLCGTNRNRASHIGSQAHVMSDGRQVLEQMLSPKSNRYQIHFHLINSSLQ</sequence>
<evidence type="ECO:0000313" key="1">
    <source>
        <dbReference type="EMBL" id="KAK4011794.1"/>
    </source>
</evidence>
<gene>
    <name evidence="1" type="ORF">OUZ56_020907</name>
</gene>
<dbReference type="Proteomes" id="UP001234178">
    <property type="component" value="Unassembled WGS sequence"/>
</dbReference>
<protein>
    <submittedName>
        <fullName evidence="1">Uncharacterized protein</fullName>
    </submittedName>
</protein>
<evidence type="ECO:0000313" key="2">
    <source>
        <dbReference type="Proteomes" id="UP001234178"/>
    </source>
</evidence>
<reference evidence="1 2" key="1">
    <citation type="journal article" date="2023" name="Nucleic Acids Res.">
        <title>The hologenome of Daphnia magna reveals possible DNA methylation and microbiome-mediated evolution of the host genome.</title>
        <authorList>
            <person name="Chaturvedi A."/>
            <person name="Li X."/>
            <person name="Dhandapani V."/>
            <person name="Marshall H."/>
            <person name="Kissane S."/>
            <person name="Cuenca-Cambronero M."/>
            <person name="Asole G."/>
            <person name="Calvet F."/>
            <person name="Ruiz-Romero M."/>
            <person name="Marangio P."/>
            <person name="Guigo R."/>
            <person name="Rago D."/>
            <person name="Mirbahai L."/>
            <person name="Eastwood N."/>
            <person name="Colbourne J.K."/>
            <person name="Zhou J."/>
            <person name="Mallon E."/>
            <person name="Orsini L."/>
        </authorList>
    </citation>
    <scope>NUCLEOTIDE SEQUENCE [LARGE SCALE GENOMIC DNA]</scope>
    <source>
        <strain evidence="1">LRV0_1</strain>
    </source>
</reference>
<dbReference type="EMBL" id="JAOYFB010000003">
    <property type="protein sequence ID" value="KAK4011794.1"/>
    <property type="molecule type" value="Genomic_DNA"/>
</dbReference>
<accession>A0ABQ9ZFY4</accession>
<keyword evidence="2" id="KW-1185">Reference proteome</keyword>
<name>A0ABQ9ZFY4_9CRUS</name>
<proteinExistence type="predicted"/>
<organism evidence="1 2">
    <name type="scientific">Daphnia magna</name>
    <dbReference type="NCBI Taxonomy" id="35525"/>
    <lineage>
        <taxon>Eukaryota</taxon>
        <taxon>Metazoa</taxon>
        <taxon>Ecdysozoa</taxon>
        <taxon>Arthropoda</taxon>
        <taxon>Crustacea</taxon>
        <taxon>Branchiopoda</taxon>
        <taxon>Diplostraca</taxon>
        <taxon>Cladocera</taxon>
        <taxon>Anomopoda</taxon>
        <taxon>Daphniidae</taxon>
        <taxon>Daphnia</taxon>
    </lineage>
</organism>